<proteinExistence type="predicted"/>
<evidence type="ECO:0000313" key="1">
    <source>
        <dbReference type="EMBL" id="EOO11214.1"/>
    </source>
</evidence>
<organism evidence="1 2">
    <name type="scientific">Bacillus cereus HuA3-9</name>
    <dbReference type="NCBI Taxonomy" id="1053205"/>
    <lineage>
        <taxon>Bacteria</taxon>
        <taxon>Bacillati</taxon>
        <taxon>Bacillota</taxon>
        <taxon>Bacilli</taxon>
        <taxon>Bacillales</taxon>
        <taxon>Bacillaceae</taxon>
        <taxon>Bacillus</taxon>
        <taxon>Bacillus cereus group</taxon>
    </lineage>
</organism>
<dbReference type="AlphaFoldDB" id="R8CHX5"/>
<name>R8CHX5_BACCE</name>
<dbReference type="EMBL" id="AHDZ01000075">
    <property type="protein sequence ID" value="EOO11214.1"/>
    <property type="molecule type" value="Genomic_DNA"/>
</dbReference>
<dbReference type="Proteomes" id="UP000014003">
    <property type="component" value="Unassembled WGS sequence"/>
</dbReference>
<evidence type="ECO:0000313" key="2">
    <source>
        <dbReference type="Proteomes" id="UP000014003"/>
    </source>
</evidence>
<accession>R8CHX5</accession>
<comment type="caution">
    <text evidence="1">The sequence shown here is derived from an EMBL/GenBank/DDBJ whole genome shotgun (WGS) entry which is preliminary data.</text>
</comment>
<dbReference type="PATRIC" id="fig|1053205.3.peg.5895"/>
<dbReference type="HOGENOM" id="CLU_1018024_0_0_9"/>
<sequence length="271" mass="31745">MKFIEQHRDYQTYESDEYYTDEIPREFLGAIKGYINGHITDADEFKQIISIIAKYVPCEPGTNWGFPWLISDLDDVIWNLYQKKRFPKFMDCIGEIVEKFFQDKIDDINEMLEDASIGYTLILLGREGTIWEIRECIENRTETVSEALEELLFTYENTNQHLNQAKEQLARMETPRARKDALRDCVSALESHLKYLSEKNDFRASVAELVSRDIGSKKVIKDALTIWTYVHEGIPDVRHGHTEDVPLSSEEALYWIDRIMALIKYLSRITQ</sequence>
<gene>
    <name evidence="1" type="ORF">IGA_05862</name>
</gene>
<reference evidence="1 2" key="1">
    <citation type="submission" date="2012-12" db="EMBL/GenBank/DDBJ databases">
        <title>The Genome Sequence of Bacillus cereus HuA3-9.</title>
        <authorList>
            <consortium name="The Broad Institute Genome Sequencing Platform"/>
            <consortium name="The Broad Institute Genome Sequencing Center for Infectious Disease"/>
            <person name="Feldgarden M."/>
            <person name="Van der Auwera G.A."/>
            <person name="Mahillon J."/>
            <person name="Duprez V."/>
            <person name="Timmery S."/>
            <person name="Mattelet C."/>
            <person name="Dierick K."/>
            <person name="Sun M."/>
            <person name="Yu Z."/>
            <person name="Zhu L."/>
            <person name="Hu X."/>
            <person name="Shank E.B."/>
            <person name="Swiecicka I."/>
            <person name="Hansen B.M."/>
            <person name="Andrup L."/>
            <person name="Walker B."/>
            <person name="Young S.K."/>
            <person name="Zeng Q."/>
            <person name="Gargeya S."/>
            <person name="Fitzgerald M."/>
            <person name="Haas B."/>
            <person name="Abouelleil A."/>
            <person name="Alvarado L."/>
            <person name="Arachchi H.M."/>
            <person name="Berlin A.M."/>
            <person name="Chapman S.B."/>
            <person name="Dewar J."/>
            <person name="Goldberg J."/>
            <person name="Griggs A."/>
            <person name="Gujja S."/>
            <person name="Hansen M."/>
            <person name="Howarth C."/>
            <person name="Imamovic A."/>
            <person name="Larimer J."/>
            <person name="McCowan C."/>
            <person name="Murphy C."/>
            <person name="Neiman D."/>
            <person name="Pearson M."/>
            <person name="Priest M."/>
            <person name="Roberts A."/>
            <person name="Saif S."/>
            <person name="Shea T."/>
            <person name="Sisk P."/>
            <person name="Sykes S."/>
            <person name="Wortman J."/>
            <person name="Nusbaum C."/>
            <person name="Birren B."/>
        </authorList>
    </citation>
    <scope>NUCLEOTIDE SEQUENCE [LARGE SCALE GENOMIC DNA]</scope>
    <source>
        <strain evidence="1 2">HuA3-9</strain>
    </source>
</reference>
<protein>
    <submittedName>
        <fullName evidence="1">Uncharacterized protein</fullName>
    </submittedName>
</protein>
<dbReference type="RefSeq" id="WP_016095054.1">
    <property type="nucleotide sequence ID" value="NZ_KB976127.1"/>
</dbReference>